<keyword evidence="9" id="KW-1185">Reference proteome</keyword>
<organism evidence="8 9">
    <name type="scientific">Trichoplax adhaerens</name>
    <name type="common">Trichoplax reptans</name>
    <dbReference type="NCBI Taxonomy" id="10228"/>
    <lineage>
        <taxon>Eukaryota</taxon>
        <taxon>Metazoa</taxon>
        <taxon>Placozoa</taxon>
        <taxon>Uniplacotomia</taxon>
        <taxon>Trichoplacea</taxon>
        <taxon>Trichoplacidae</taxon>
        <taxon>Trichoplax</taxon>
    </lineage>
</organism>
<evidence type="ECO:0000256" key="6">
    <source>
        <dbReference type="RuleBase" id="RU362006"/>
    </source>
</evidence>
<comment type="subcellular location">
    <subcellularLocation>
        <location evidence="1 6">Membrane</location>
        <topology evidence="1 6">Multi-pass membrane protein</topology>
    </subcellularLocation>
</comment>
<dbReference type="OMA" id="GSHIIYF"/>
<dbReference type="HOGENOM" id="CLU_028431_2_0_1"/>
<dbReference type="KEGG" id="tad:TRIADDRAFT_37376"/>
<evidence type="ECO:0000313" key="8">
    <source>
        <dbReference type="EMBL" id="EDV26498.1"/>
    </source>
</evidence>
<evidence type="ECO:0000313" key="9">
    <source>
        <dbReference type="Proteomes" id="UP000009022"/>
    </source>
</evidence>
<protein>
    <recommendedName>
        <fullName evidence="6">Receptor expression-enhancing protein</fullName>
    </recommendedName>
</protein>
<dbReference type="PhylomeDB" id="B3RSD9"/>
<keyword evidence="5 6" id="KW-0472">Membrane</keyword>
<name>B3RSD9_TRIAD</name>
<dbReference type="EMBL" id="DS985243">
    <property type="protein sequence ID" value="EDV26498.1"/>
    <property type="molecule type" value="Genomic_DNA"/>
</dbReference>
<dbReference type="Proteomes" id="UP000009022">
    <property type="component" value="Unassembled WGS sequence"/>
</dbReference>
<dbReference type="Pfam" id="PF03134">
    <property type="entry name" value="TB2_DP1_HVA22"/>
    <property type="match status" value="1"/>
</dbReference>
<evidence type="ECO:0000256" key="4">
    <source>
        <dbReference type="ARBA" id="ARBA00022989"/>
    </source>
</evidence>
<keyword evidence="3 6" id="KW-0812">Transmembrane</keyword>
<dbReference type="STRING" id="10228.B3RSD9"/>
<evidence type="ECO:0000256" key="7">
    <source>
        <dbReference type="SAM" id="MobiDB-lite"/>
    </source>
</evidence>
<dbReference type="InterPro" id="IPR004345">
    <property type="entry name" value="TB2_DP1_HVA22"/>
</dbReference>
<gene>
    <name evidence="8" type="ORF">TRIADDRAFT_37376</name>
</gene>
<evidence type="ECO:0000256" key="5">
    <source>
        <dbReference type="ARBA" id="ARBA00023136"/>
    </source>
</evidence>
<sequence>MSNQPNQEQTEVKPTPANAPADNGANELLTARQKLEKFLNEKNAVTDVLNQIEEQTGVQKIYQVGGLGGFLAFYMAVGYGAQILCNVLGFAYPAVASIKAIESEGSRDDRQWLTYWVVYAVFNILEYFSDLLLSWFPFYFLMKLLFLCWCMAPVSWNGSHIIYFKIIRPWFLRHEQEIERDLNMIETEVTGAANAAVNVAKEHATTAAQQHLVDQMQHSVSGNQQEPEN</sequence>
<feature type="region of interest" description="Disordered" evidence="7">
    <location>
        <begin position="1"/>
        <end position="23"/>
    </location>
</feature>
<keyword evidence="4 6" id="KW-1133">Transmembrane helix</keyword>
<dbReference type="eggNOG" id="KOG1725">
    <property type="taxonomic scope" value="Eukaryota"/>
</dbReference>
<evidence type="ECO:0000256" key="1">
    <source>
        <dbReference type="ARBA" id="ARBA00004141"/>
    </source>
</evidence>
<dbReference type="PANTHER" id="PTHR12300:SF161">
    <property type="entry name" value="RECEPTOR EXPRESSION-ENHANCING PROTEIN"/>
    <property type="match status" value="1"/>
</dbReference>
<proteinExistence type="inferred from homology"/>
<reference evidence="8 9" key="1">
    <citation type="journal article" date="2008" name="Nature">
        <title>The Trichoplax genome and the nature of placozoans.</title>
        <authorList>
            <person name="Srivastava M."/>
            <person name="Begovic E."/>
            <person name="Chapman J."/>
            <person name="Putnam N.H."/>
            <person name="Hellsten U."/>
            <person name="Kawashima T."/>
            <person name="Kuo A."/>
            <person name="Mitros T."/>
            <person name="Salamov A."/>
            <person name="Carpenter M.L."/>
            <person name="Signorovitch A.Y."/>
            <person name="Moreno M.A."/>
            <person name="Kamm K."/>
            <person name="Grimwood J."/>
            <person name="Schmutz J."/>
            <person name="Shapiro H."/>
            <person name="Grigoriev I.V."/>
            <person name="Buss L.W."/>
            <person name="Schierwater B."/>
            <person name="Dellaporta S.L."/>
            <person name="Rokhsar D.S."/>
        </authorList>
    </citation>
    <scope>NUCLEOTIDE SEQUENCE [LARGE SCALE GENOMIC DNA]</scope>
    <source>
        <strain evidence="8 9">Grell-BS-1999</strain>
    </source>
</reference>
<dbReference type="OrthoDB" id="10009287at2759"/>
<dbReference type="FunCoup" id="B3RSD9">
    <property type="interactions" value="1021"/>
</dbReference>
<dbReference type="CTD" id="6751709"/>
<dbReference type="InParanoid" id="B3RSD9"/>
<dbReference type="AlphaFoldDB" id="B3RSD9"/>
<feature type="transmembrane region" description="Helical" evidence="6">
    <location>
        <begin position="144"/>
        <end position="164"/>
    </location>
</feature>
<comment type="similarity">
    <text evidence="2 6">Belongs to the DP1 family.</text>
</comment>
<feature type="transmembrane region" description="Helical" evidence="6">
    <location>
        <begin position="113"/>
        <end position="138"/>
    </location>
</feature>
<feature type="transmembrane region" description="Helical" evidence="6">
    <location>
        <begin position="71"/>
        <end position="92"/>
    </location>
</feature>
<dbReference type="GeneID" id="6751709"/>
<accession>B3RSD9</accession>
<dbReference type="RefSeq" id="XP_002110494.1">
    <property type="nucleotide sequence ID" value="XM_002110458.1"/>
</dbReference>
<evidence type="ECO:0000256" key="2">
    <source>
        <dbReference type="ARBA" id="ARBA00008573"/>
    </source>
</evidence>
<evidence type="ECO:0000256" key="3">
    <source>
        <dbReference type="ARBA" id="ARBA00022692"/>
    </source>
</evidence>
<dbReference type="PANTHER" id="PTHR12300">
    <property type="entry name" value="HVA22-LIKE PROTEINS"/>
    <property type="match status" value="1"/>
</dbReference>
<dbReference type="GO" id="GO:0016020">
    <property type="term" value="C:membrane"/>
    <property type="evidence" value="ECO:0007669"/>
    <property type="project" value="UniProtKB-SubCell"/>
</dbReference>